<comment type="caution">
    <text evidence="8">The sequence shown here is derived from an EMBL/GenBank/DDBJ whole genome shotgun (WGS) entry which is preliminary data.</text>
</comment>
<sequence length="714" mass="80658">MGIFEEMGFFNNLDLFSSPPGEMDVVPEPEPEATIEEDYSDEEMDVDELERRMWRDRMLLRRLKEQSKNTEVVDDEVVDNAKQRQSQEQARRKKMSRAQDGILKYMLKMMEVCKAQGFVYGIIPEKGKPVSGASDNLRGWWKEKVRFDRNGPAAISKYQAEHSIPGKSEDCGPVVSTPHTLQELQDTTLGSLLSALMQHCDPPQRRFPLEKGVSPPWWPSGNEEWWPQLGLPKDQGPPPYKKPHDLKKAWKVSVLTAVIKHLSPDIAKIRKLVRQSKCLQDKMTAKESATWLAIINQEEALSRKLYPDSCPPVSAGGSGSFLISDSSDYDVEGADDEPNVEAEDCKPLDANLFNMAAAAGPRDRFMMPPVAPQIKGELVETSMGFIQKRKQPAGEPHMMVDQKVYRCEYPQCPYSDSRLGFLDITARNNHQMKCPYRANTSQGYGMSNFQINSDKPVVFSLPFPQAKAAAPSQTTSFSVSGLGLPEDGQKSISDLMSFYDSSLQRDKNMNPGSASVTGDQNQQQLREQKLQFHQDRRNVNFMGDQSMQQQQQQQKFQFQRDYRNANVIGGQNQQQQQKFQFQLDDSFYGQGGIVVNNITEVTNSAFPSSEIQFDHCKAFDSAFDANVNDTVADFRFGSPFTMPPADYSMDPMPKQDAGIWVKNLDGKILLHIKHLHLSFQFEAAMLSQGRFDMIFDSVFSILCADFNSNSSPWS</sequence>
<dbReference type="Gene3D" id="1.10.3180.10">
    <property type="entry name" value="DNA-binding domain of EIN3-like"/>
    <property type="match status" value="2"/>
</dbReference>
<evidence type="ECO:0000256" key="2">
    <source>
        <dbReference type="ARBA" id="ARBA00009416"/>
    </source>
</evidence>
<dbReference type="PANTHER" id="PTHR33305:SF53">
    <property type="entry name" value="ETHYLENE INSENSITIVE 3-LIKE 1 PROTEIN"/>
    <property type="match status" value="1"/>
</dbReference>
<dbReference type="InterPro" id="IPR023278">
    <property type="entry name" value="Ethylene_insens-like_DNA-bd"/>
</dbReference>
<dbReference type="GO" id="GO:0003700">
    <property type="term" value="F:DNA-binding transcription factor activity"/>
    <property type="evidence" value="ECO:0007669"/>
    <property type="project" value="InterPro"/>
</dbReference>
<dbReference type="SUPFAM" id="SSF116768">
    <property type="entry name" value="DNA-binding domain of EIN3-like"/>
    <property type="match status" value="1"/>
</dbReference>
<dbReference type="AlphaFoldDB" id="A0AAD6PGX4"/>
<dbReference type="Pfam" id="PF04873">
    <property type="entry name" value="EIN3_DNA-bd"/>
    <property type="match status" value="1"/>
</dbReference>
<dbReference type="GO" id="GO:0005634">
    <property type="term" value="C:nucleus"/>
    <property type="evidence" value="ECO:0007669"/>
    <property type="project" value="UniProtKB-SubCell"/>
</dbReference>
<dbReference type="FunFam" id="1.10.3180.10:FF:000002">
    <property type="entry name" value="Ethylene insensitive 3-like 1"/>
    <property type="match status" value="1"/>
</dbReference>
<organism evidence="8 9">
    <name type="scientific">Salix udensis</name>
    <dbReference type="NCBI Taxonomy" id="889485"/>
    <lineage>
        <taxon>Eukaryota</taxon>
        <taxon>Viridiplantae</taxon>
        <taxon>Streptophyta</taxon>
        <taxon>Embryophyta</taxon>
        <taxon>Tracheophyta</taxon>
        <taxon>Spermatophyta</taxon>
        <taxon>Magnoliopsida</taxon>
        <taxon>eudicotyledons</taxon>
        <taxon>Gunneridae</taxon>
        <taxon>Pentapetalae</taxon>
        <taxon>rosids</taxon>
        <taxon>fabids</taxon>
        <taxon>Malpighiales</taxon>
        <taxon>Salicaceae</taxon>
        <taxon>Saliceae</taxon>
        <taxon>Salix</taxon>
    </lineage>
</organism>
<evidence type="ECO:0000313" key="8">
    <source>
        <dbReference type="EMBL" id="KAJ6428680.1"/>
    </source>
</evidence>
<name>A0AAD6PGX4_9ROSI</name>
<protein>
    <recommendedName>
        <fullName evidence="7">Ethylene insensitive 3-like DNA-binding domain-containing protein</fullName>
    </recommendedName>
</protein>
<keyword evidence="4" id="KW-0238">DNA-binding</keyword>
<proteinExistence type="inferred from homology"/>
<evidence type="ECO:0000256" key="6">
    <source>
        <dbReference type="SAM" id="Coils"/>
    </source>
</evidence>
<accession>A0AAD6PGX4</accession>
<evidence type="ECO:0000256" key="4">
    <source>
        <dbReference type="ARBA" id="ARBA00023125"/>
    </source>
</evidence>
<comment type="similarity">
    <text evidence="2">Belongs to the EIN3 family.</text>
</comment>
<evidence type="ECO:0000313" key="9">
    <source>
        <dbReference type="Proteomes" id="UP001162972"/>
    </source>
</evidence>
<dbReference type="Proteomes" id="UP001162972">
    <property type="component" value="Chromosome 8"/>
</dbReference>
<dbReference type="GO" id="GO:0000976">
    <property type="term" value="F:transcription cis-regulatory region binding"/>
    <property type="evidence" value="ECO:0007669"/>
    <property type="project" value="UniProtKB-ARBA"/>
</dbReference>
<keyword evidence="3" id="KW-0936">Ethylene signaling pathway</keyword>
<dbReference type="FunFam" id="1.10.3180.10:FF:000001">
    <property type="entry name" value="Ethylene insensitive 3-like 1"/>
    <property type="match status" value="1"/>
</dbReference>
<dbReference type="EMBL" id="JAPFFJ010000004">
    <property type="protein sequence ID" value="KAJ6428680.1"/>
    <property type="molecule type" value="Genomic_DNA"/>
</dbReference>
<dbReference type="GO" id="GO:0009873">
    <property type="term" value="P:ethylene-activated signaling pathway"/>
    <property type="evidence" value="ECO:0007669"/>
    <property type="project" value="UniProtKB-KW"/>
</dbReference>
<evidence type="ECO:0000256" key="3">
    <source>
        <dbReference type="ARBA" id="ARBA00022745"/>
    </source>
</evidence>
<keyword evidence="5" id="KW-0539">Nucleus</keyword>
<dbReference type="InterPro" id="IPR006957">
    <property type="entry name" value="EIN3"/>
</dbReference>
<evidence type="ECO:0000259" key="7">
    <source>
        <dbReference type="Pfam" id="PF04873"/>
    </source>
</evidence>
<feature type="coiled-coil region" evidence="6">
    <location>
        <begin position="32"/>
        <end position="66"/>
    </location>
</feature>
<gene>
    <name evidence="8" type="ORF">OIU84_020364</name>
</gene>
<keyword evidence="6" id="KW-0175">Coiled coil</keyword>
<evidence type="ECO:0000256" key="5">
    <source>
        <dbReference type="ARBA" id="ARBA00023242"/>
    </source>
</evidence>
<keyword evidence="9" id="KW-1185">Reference proteome</keyword>
<reference evidence="8 9" key="1">
    <citation type="journal article" date="2023" name="Int. J. Mol. Sci.">
        <title>De Novo Assembly and Annotation of 11 Diverse Shrub Willow (Salix) Genomes Reveals Novel Gene Organization in Sex-Linked Regions.</title>
        <authorList>
            <person name="Hyden B."/>
            <person name="Feng K."/>
            <person name="Yates T.B."/>
            <person name="Jawdy S."/>
            <person name="Cereghino C."/>
            <person name="Smart L.B."/>
            <person name="Muchero W."/>
        </authorList>
    </citation>
    <scope>NUCLEOTIDE SEQUENCE [LARGE SCALE GENOMIC DNA]</scope>
    <source>
        <tissue evidence="8">Shoot tip</tissue>
    </source>
</reference>
<dbReference type="InterPro" id="IPR047091">
    <property type="entry name" value="EIN3-like_DNA-bd"/>
</dbReference>
<evidence type="ECO:0000256" key="1">
    <source>
        <dbReference type="ARBA" id="ARBA00004123"/>
    </source>
</evidence>
<feature type="domain" description="Ethylene insensitive 3-like DNA-binding" evidence="7">
    <location>
        <begin position="47"/>
        <end position="299"/>
    </location>
</feature>
<dbReference type="PANTHER" id="PTHR33305">
    <property type="entry name" value="ETHYLENE INSENSITIVE 3-LIKE 2 PROTEIN"/>
    <property type="match status" value="1"/>
</dbReference>
<comment type="subcellular location">
    <subcellularLocation>
        <location evidence="1">Nucleus</location>
    </subcellularLocation>
</comment>